<evidence type="ECO:0000313" key="2">
    <source>
        <dbReference type="EMBL" id="PWN23686.1"/>
    </source>
</evidence>
<keyword evidence="3" id="KW-1185">Reference proteome</keyword>
<evidence type="ECO:0000313" key="3">
    <source>
        <dbReference type="Proteomes" id="UP000245942"/>
    </source>
</evidence>
<dbReference type="AlphaFoldDB" id="A0A316UEM7"/>
<accession>A0A316UEM7</accession>
<feature type="region of interest" description="Disordered" evidence="1">
    <location>
        <begin position="120"/>
        <end position="143"/>
    </location>
</feature>
<organism evidence="2 3">
    <name type="scientific">Pseudomicrostroma glucosiphilum</name>
    <dbReference type="NCBI Taxonomy" id="1684307"/>
    <lineage>
        <taxon>Eukaryota</taxon>
        <taxon>Fungi</taxon>
        <taxon>Dikarya</taxon>
        <taxon>Basidiomycota</taxon>
        <taxon>Ustilaginomycotina</taxon>
        <taxon>Exobasidiomycetes</taxon>
        <taxon>Microstromatales</taxon>
        <taxon>Microstromatales incertae sedis</taxon>
        <taxon>Pseudomicrostroma</taxon>
    </lineage>
</organism>
<sequence length="143" mass="16649">MQRVGVFITPPSIQPRFWLFVLRYSLYHPTLTYLRLFALRSLFLYFVSAASLTHRLRHLHCQRSITQHLITTTVKKEKKFDHHFRIRRQASNQRTDGRKRVAQTSERILASASEITDVVDSLQAPAPAPAPGHEKEGREEEWG</sequence>
<reference evidence="2 3" key="1">
    <citation type="journal article" date="2018" name="Mol. Biol. Evol.">
        <title>Broad Genomic Sampling Reveals a Smut Pathogenic Ancestry of the Fungal Clade Ustilaginomycotina.</title>
        <authorList>
            <person name="Kijpornyongpan T."/>
            <person name="Mondo S.J."/>
            <person name="Barry K."/>
            <person name="Sandor L."/>
            <person name="Lee J."/>
            <person name="Lipzen A."/>
            <person name="Pangilinan J."/>
            <person name="LaButti K."/>
            <person name="Hainaut M."/>
            <person name="Henrissat B."/>
            <person name="Grigoriev I.V."/>
            <person name="Spatafora J.W."/>
            <person name="Aime M.C."/>
        </authorList>
    </citation>
    <scope>NUCLEOTIDE SEQUENCE [LARGE SCALE GENOMIC DNA]</scope>
    <source>
        <strain evidence="2 3">MCA 4718</strain>
    </source>
</reference>
<dbReference type="GeneID" id="37017233"/>
<feature type="compositionally biased region" description="Basic and acidic residues" evidence="1">
    <location>
        <begin position="132"/>
        <end position="143"/>
    </location>
</feature>
<dbReference type="RefSeq" id="XP_025350846.1">
    <property type="nucleotide sequence ID" value="XM_025495499.1"/>
</dbReference>
<dbReference type="EMBL" id="KZ819321">
    <property type="protein sequence ID" value="PWN23686.1"/>
    <property type="molecule type" value="Genomic_DNA"/>
</dbReference>
<protein>
    <submittedName>
        <fullName evidence="2">Uncharacterized protein</fullName>
    </submittedName>
</protein>
<dbReference type="Proteomes" id="UP000245942">
    <property type="component" value="Unassembled WGS sequence"/>
</dbReference>
<evidence type="ECO:0000256" key="1">
    <source>
        <dbReference type="SAM" id="MobiDB-lite"/>
    </source>
</evidence>
<gene>
    <name evidence="2" type="ORF">BCV69DRAFT_7503</name>
</gene>
<name>A0A316UEM7_9BASI</name>
<proteinExistence type="predicted"/>